<keyword evidence="1" id="KW-1133">Transmembrane helix</keyword>
<organism evidence="2">
    <name type="scientific">Cronobacter turicensis</name>
    <dbReference type="NCBI Taxonomy" id="413502"/>
    <lineage>
        <taxon>Bacteria</taxon>
        <taxon>Pseudomonadati</taxon>
        <taxon>Pseudomonadota</taxon>
        <taxon>Gammaproteobacteria</taxon>
        <taxon>Enterobacterales</taxon>
        <taxon>Enterobacteriaceae</taxon>
        <taxon>Cronobacter</taxon>
    </lineage>
</organism>
<keyword evidence="1" id="KW-0812">Transmembrane</keyword>
<reference evidence="2" key="1">
    <citation type="submission" date="2016-12" db="EMBL/GenBank/DDBJ databases">
        <title>Analysis of the Molecular Diversity Among Cronobacter Species Isolated from Filth Flies Using a Pan Genomic DNA Microarray.</title>
        <authorList>
            <person name="Pava-Ripoll M."/>
            <person name="Tall B."/>
            <person name="Farber J."/>
            <person name="Fanning S."/>
            <person name="Lehner A."/>
            <person name="Stephan R."/>
            <person name="Pagotto F."/>
            <person name="Iverson C."/>
            <person name="Ziobro G."/>
            <person name="Miller A."/>
            <person name="Pearson R."/>
            <person name="Yan Q."/>
            <person name="Kim M."/>
            <person name="Jeong S."/>
            <person name="Park J."/>
            <person name="Jun S."/>
            <person name="Choi H."/>
            <person name="Chung T."/>
            <person name="Yoo Y."/>
            <person name="Park E."/>
            <person name="Hwang S."/>
            <person name="Lee B."/>
            <person name="Sathyamoorthy V."/>
            <person name="Carter L."/>
            <person name="Mammel M."/>
            <person name="Jackson S."/>
            <person name="Kothary M."/>
            <person name="Patel I."/>
            <person name="Grim C."/>
            <person name="Gopinath G."/>
            <person name="Gangiredla J."/>
            <person name="Chase H."/>
        </authorList>
    </citation>
    <scope>NUCLEOTIDE SEQUENCE [LARGE SCALE GENOMIC DNA]</scope>
    <source>
        <strain evidence="2">MOD1-Sh41s</strain>
    </source>
</reference>
<protein>
    <submittedName>
        <fullName evidence="2">Uncharacterized protein</fullName>
    </submittedName>
</protein>
<name>A0A2T7AYX1_9ENTR</name>
<dbReference type="OrthoDB" id="9862405at2"/>
<gene>
    <name evidence="2" type="ORF">BS411_19965</name>
</gene>
<dbReference type="AlphaFoldDB" id="A0A2T7AYX1"/>
<dbReference type="RefSeq" id="WP_075199510.1">
    <property type="nucleotide sequence ID" value="NZ_CP187984.1"/>
</dbReference>
<accession>A0A2T7AYX1</accession>
<feature type="transmembrane region" description="Helical" evidence="1">
    <location>
        <begin position="12"/>
        <end position="33"/>
    </location>
</feature>
<feature type="transmembrane region" description="Helical" evidence="1">
    <location>
        <begin position="39"/>
        <end position="56"/>
    </location>
</feature>
<evidence type="ECO:0000313" key="2">
    <source>
        <dbReference type="EMBL" id="PUX17881.1"/>
    </source>
</evidence>
<keyword evidence="1" id="KW-0472">Membrane</keyword>
<dbReference type="EMBL" id="MSAG01000039">
    <property type="protein sequence ID" value="PUX17881.1"/>
    <property type="molecule type" value="Genomic_DNA"/>
</dbReference>
<comment type="caution">
    <text evidence="2">The sequence shown here is derived from an EMBL/GenBank/DDBJ whole genome shotgun (WGS) entry which is preliminary data.</text>
</comment>
<sequence length="64" mass="7729">MLKKAIFFFIEPYLPYVAFFFIVLGGVIFHYVVPEHAGALTFMWLMHVLYWFVKYVPSYVKFKQ</sequence>
<evidence type="ECO:0000256" key="1">
    <source>
        <dbReference type="SAM" id="Phobius"/>
    </source>
</evidence>
<proteinExistence type="predicted"/>